<accession>A0A0A8YLU5</accession>
<proteinExistence type="predicted"/>
<name>A0A0A8YLU5_ARUDO</name>
<dbReference type="AlphaFoldDB" id="A0A0A8YLU5"/>
<evidence type="ECO:0000313" key="1">
    <source>
        <dbReference type="EMBL" id="JAD27234.1"/>
    </source>
</evidence>
<organism evidence="1">
    <name type="scientific">Arundo donax</name>
    <name type="common">Giant reed</name>
    <name type="synonym">Donax arundinaceus</name>
    <dbReference type="NCBI Taxonomy" id="35708"/>
    <lineage>
        <taxon>Eukaryota</taxon>
        <taxon>Viridiplantae</taxon>
        <taxon>Streptophyta</taxon>
        <taxon>Embryophyta</taxon>
        <taxon>Tracheophyta</taxon>
        <taxon>Spermatophyta</taxon>
        <taxon>Magnoliopsida</taxon>
        <taxon>Liliopsida</taxon>
        <taxon>Poales</taxon>
        <taxon>Poaceae</taxon>
        <taxon>PACMAD clade</taxon>
        <taxon>Arundinoideae</taxon>
        <taxon>Arundineae</taxon>
        <taxon>Arundo</taxon>
    </lineage>
</organism>
<dbReference type="EMBL" id="GBRH01270661">
    <property type="protein sequence ID" value="JAD27234.1"/>
    <property type="molecule type" value="Transcribed_RNA"/>
</dbReference>
<protein>
    <submittedName>
        <fullName evidence="1">Uncharacterized protein</fullName>
    </submittedName>
</protein>
<sequence length="25" mass="2713">MNIFKLLLQCLRGTCGSSLPNYSGP</sequence>
<reference evidence="1" key="2">
    <citation type="journal article" date="2015" name="Data Brief">
        <title>Shoot transcriptome of the giant reed, Arundo donax.</title>
        <authorList>
            <person name="Barrero R.A."/>
            <person name="Guerrero F.D."/>
            <person name="Moolhuijzen P."/>
            <person name="Goolsby J.A."/>
            <person name="Tidwell J."/>
            <person name="Bellgard S.E."/>
            <person name="Bellgard M.I."/>
        </authorList>
    </citation>
    <scope>NUCLEOTIDE SEQUENCE</scope>
    <source>
        <tissue evidence="1">Shoot tissue taken approximately 20 cm above the soil surface</tissue>
    </source>
</reference>
<reference evidence="1" key="1">
    <citation type="submission" date="2014-09" db="EMBL/GenBank/DDBJ databases">
        <authorList>
            <person name="Magalhaes I.L.F."/>
            <person name="Oliveira U."/>
            <person name="Santos F.R."/>
            <person name="Vidigal T.H.D.A."/>
            <person name="Brescovit A.D."/>
            <person name="Santos A.J."/>
        </authorList>
    </citation>
    <scope>NUCLEOTIDE SEQUENCE</scope>
    <source>
        <tissue evidence="1">Shoot tissue taken approximately 20 cm above the soil surface</tissue>
    </source>
</reference>